<dbReference type="EMBL" id="JBFOLJ010000012">
    <property type="protein sequence ID" value="KAL2489475.1"/>
    <property type="molecule type" value="Genomic_DNA"/>
</dbReference>
<accession>A0ABD1RM55</accession>
<evidence type="ECO:0000256" key="3">
    <source>
        <dbReference type="ARBA" id="ARBA00022741"/>
    </source>
</evidence>
<evidence type="ECO:0000256" key="2">
    <source>
        <dbReference type="ARBA" id="ARBA00022679"/>
    </source>
</evidence>
<dbReference type="PANTHER" id="PTHR43895">
    <property type="entry name" value="CALCIUM/CALMODULIN-DEPENDENT PROTEIN KINASE KINASE-RELATED"/>
    <property type="match status" value="1"/>
</dbReference>
<dbReference type="Pfam" id="PF00069">
    <property type="entry name" value="Pkinase"/>
    <property type="match status" value="1"/>
</dbReference>
<reference evidence="8" key="1">
    <citation type="submission" date="2024-07" db="EMBL/GenBank/DDBJ databases">
        <title>Two chromosome-level genome assemblies of Korean endemic species Abeliophyllum distichum and Forsythia ovata (Oleaceae).</title>
        <authorList>
            <person name="Jang H."/>
        </authorList>
    </citation>
    <scope>NUCLEOTIDE SEQUENCE [LARGE SCALE GENOMIC DNA]</scope>
</reference>
<organism evidence="7 8">
    <name type="scientific">Forsythia ovata</name>
    <dbReference type="NCBI Taxonomy" id="205694"/>
    <lineage>
        <taxon>Eukaryota</taxon>
        <taxon>Viridiplantae</taxon>
        <taxon>Streptophyta</taxon>
        <taxon>Embryophyta</taxon>
        <taxon>Tracheophyta</taxon>
        <taxon>Spermatophyta</taxon>
        <taxon>Magnoliopsida</taxon>
        <taxon>eudicotyledons</taxon>
        <taxon>Gunneridae</taxon>
        <taxon>Pentapetalae</taxon>
        <taxon>asterids</taxon>
        <taxon>lamiids</taxon>
        <taxon>Lamiales</taxon>
        <taxon>Oleaceae</taxon>
        <taxon>Forsythieae</taxon>
        <taxon>Forsythia</taxon>
    </lineage>
</organism>
<dbReference type="InterPro" id="IPR011009">
    <property type="entry name" value="Kinase-like_dom_sf"/>
</dbReference>
<evidence type="ECO:0000313" key="7">
    <source>
        <dbReference type="EMBL" id="KAL2489475.1"/>
    </source>
</evidence>
<keyword evidence="4 7" id="KW-0418">Kinase</keyword>
<dbReference type="PROSITE" id="PS50011">
    <property type="entry name" value="PROTEIN_KINASE_DOM"/>
    <property type="match status" value="1"/>
</dbReference>
<dbReference type="Proteomes" id="UP001604277">
    <property type="component" value="Unassembled WGS sequence"/>
</dbReference>
<dbReference type="GO" id="GO:0005524">
    <property type="term" value="F:ATP binding"/>
    <property type="evidence" value="ECO:0007669"/>
    <property type="project" value="UniProtKB-KW"/>
</dbReference>
<dbReference type="AlphaFoldDB" id="A0ABD1RM55"/>
<keyword evidence="2" id="KW-0808">Transferase</keyword>
<keyword evidence="1 7" id="KW-0723">Serine/threonine-protein kinase</keyword>
<sequence>MYWRLRSQKNSSRRRLRSHKISGWIKFKSLNIRVEDHKGRSPDHPKKLLLDENGDLKVSDFGLCDVTEQIHPDGLLHTLCGTPAYVAPKILAKKGYDGAKIDVWSSGIILFVLTAGQEDWNIKYGFFSFKSRAEEYISTKIDARS</sequence>
<dbReference type="PANTHER" id="PTHR43895:SF151">
    <property type="entry name" value="CBL-INTERACTING SERINE_THREONINE-PROTEIN KINASE 11"/>
    <property type="match status" value="1"/>
</dbReference>
<keyword evidence="5" id="KW-0067">ATP-binding</keyword>
<proteinExistence type="predicted"/>
<evidence type="ECO:0000256" key="5">
    <source>
        <dbReference type="ARBA" id="ARBA00022840"/>
    </source>
</evidence>
<evidence type="ECO:0000256" key="1">
    <source>
        <dbReference type="ARBA" id="ARBA00022527"/>
    </source>
</evidence>
<evidence type="ECO:0000256" key="4">
    <source>
        <dbReference type="ARBA" id="ARBA00022777"/>
    </source>
</evidence>
<dbReference type="GO" id="GO:0004674">
    <property type="term" value="F:protein serine/threonine kinase activity"/>
    <property type="evidence" value="ECO:0007669"/>
    <property type="project" value="UniProtKB-KW"/>
</dbReference>
<comment type="caution">
    <text evidence="7">The sequence shown here is derived from an EMBL/GenBank/DDBJ whole genome shotgun (WGS) entry which is preliminary data.</text>
</comment>
<dbReference type="InterPro" id="IPR000719">
    <property type="entry name" value="Prot_kinase_dom"/>
</dbReference>
<feature type="domain" description="Protein kinase" evidence="6">
    <location>
        <begin position="1"/>
        <end position="145"/>
    </location>
</feature>
<dbReference type="Gene3D" id="1.10.510.10">
    <property type="entry name" value="Transferase(Phosphotransferase) domain 1"/>
    <property type="match status" value="1"/>
</dbReference>
<protein>
    <submittedName>
        <fullName evidence="7">Non-specific serine/threonine protein kinase</fullName>
    </submittedName>
</protein>
<evidence type="ECO:0000313" key="8">
    <source>
        <dbReference type="Proteomes" id="UP001604277"/>
    </source>
</evidence>
<evidence type="ECO:0000259" key="6">
    <source>
        <dbReference type="PROSITE" id="PS50011"/>
    </source>
</evidence>
<dbReference type="SUPFAM" id="SSF56112">
    <property type="entry name" value="Protein kinase-like (PK-like)"/>
    <property type="match status" value="1"/>
</dbReference>
<gene>
    <name evidence="7" type="ORF">Fot_42767</name>
</gene>
<keyword evidence="8" id="KW-1185">Reference proteome</keyword>
<name>A0ABD1RM55_9LAMI</name>
<keyword evidence="3" id="KW-0547">Nucleotide-binding</keyword>